<accession>A0A6S6S373</accession>
<gene>
    <name evidence="1" type="ORF">HELGO_WM3420</name>
</gene>
<proteinExistence type="predicted"/>
<organism evidence="1">
    <name type="scientific">uncultured Sulfurovum sp</name>
    <dbReference type="NCBI Taxonomy" id="269237"/>
    <lineage>
        <taxon>Bacteria</taxon>
        <taxon>Pseudomonadati</taxon>
        <taxon>Campylobacterota</taxon>
        <taxon>Epsilonproteobacteria</taxon>
        <taxon>Campylobacterales</taxon>
        <taxon>Sulfurovaceae</taxon>
        <taxon>Sulfurovum</taxon>
        <taxon>environmental samples</taxon>
    </lineage>
</organism>
<sequence length="54" mass="6444">MKQIFKVNGYDLISFMEVLYTKVKEEKLTQVIKIKYFLANIIIIITKENNEAFE</sequence>
<protein>
    <submittedName>
        <fullName evidence="1">Uncharacterized protein</fullName>
    </submittedName>
</protein>
<dbReference type="AlphaFoldDB" id="A0A6S6S373"/>
<dbReference type="EMBL" id="CACVAP010000039">
    <property type="protein sequence ID" value="CAA6802761.1"/>
    <property type="molecule type" value="Genomic_DNA"/>
</dbReference>
<evidence type="ECO:0000313" key="1">
    <source>
        <dbReference type="EMBL" id="CAA6802761.1"/>
    </source>
</evidence>
<reference evidence="1" key="1">
    <citation type="submission" date="2020-01" db="EMBL/GenBank/DDBJ databases">
        <authorList>
            <person name="Meier V. D."/>
            <person name="Meier V D."/>
        </authorList>
    </citation>
    <scope>NUCLEOTIDE SEQUENCE</scope>
    <source>
        <strain evidence="1">HLG_WM_MAG_06</strain>
    </source>
</reference>
<name>A0A6S6S373_9BACT</name>